<dbReference type="GO" id="GO:0008353">
    <property type="term" value="F:RNA polymerase II CTD heptapeptide repeat kinase activity"/>
    <property type="evidence" value="ECO:0007669"/>
    <property type="project" value="TreeGrafter"/>
</dbReference>
<keyword evidence="9" id="KW-1185">Reference proteome</keyword>
<dbReference type="AlphaFoldDB" id="A0AAQ3RRW3"/>
<organism evidence="8 9">
    <name type="scientific">Vigna mungo</name>
    <name type="common">Black gram</name>
    <name type="synonym">Phaseolus mungo</name>
    <dbReference type="NCBI Taxonomy" id="3915"/>
    <lineage>
        <taxon>Eukaryota</taxon>
        <taxon>Viridiplantae</taxon>
        <taxon>Streptophyta</taxon>
        <taxon>Embryophyta</taxon>
        <taxon>Tracheophyta</taxon>
        <taxon>Spermatophyta</taxon>
        <taxon>Magnoliopsida</taxon>
        <taxon>eudicotyledons</taxon>
        <taxon>Gunneridae</taxon>
        <taxon>Pentapetalae</taxon>
        <taxon>rosids</taxon>
        <taxon>fabids</taxon>
        <taxon>Fabales</taxon>
        <taxon>Fabaceae</taxon>
        <taxon>Papilionoideae</taxon>
        <taxon>50 kb inversion clade</taxon>
        <taxon>NPAAA clade</taxon>
        <taxon>indigoferoid/millettioid clade</taxon>
        <taxon>Phaseoleae</taxon>
        <taxon>Vigna</taxon>
    </lineage>
</organism>
<sequence length="944" mass="107871">MAAYVASDPHFTDLSIFLAKAEGRRYRREREEDRAGEDGYQTDRTVKERGRAEEEDRAVQAGEDGLRADRTVGSGKEGEKTVGSDREEGKACRIVKGGNCRIVKGGNCQIVKGGNYGIVKEEKKLENLELSMRGLETKMEAVYKGLQELLRKMKERARQSEENSDGSQAYVNGKKEDQDRGCHEEQQNWRKGVELPIFDGVDPLNWVSRADNFFELQGMSEEEKLRLAYISMEKKARYWFRFWKRNAKNRSWEGLKEAMVIRFVEGNIGSVFERLAASKQSGIREEYVQAPNGKELPEPNCIELTNSNVRELPEPDGSRLLDPNVREWAEPKERGPTEPNRRGLPEPDGSRLLDPNVREWAEPKERGPTEPNRRGRPEPTVRKLLEPNGLVLEGRMKVLVGRADGKINALERTKNSLKWWAIEKNRGLVVFDTPVEGRARREVLKDIEDHFLKTYGSGKRVNRILDEEWKTLEEVLPPPKPTDLNWRTTDSEYRPYDNTRMKRSQEIKFHSSSLEDKVVLKWMRGEGIGGREKRTEREKMGTKLTERRTEWSKQEKTGYELTERWVAARKFPRCRNEKLIRAVLVLEASIMLQGAKQTNLAVEPKYHKPPRVHDPMMEASPIFKNEEAPRLRDATELEEWLMEAGARQVFSGVYVDSLTQTAFQGASKLEDKCAKKAQCIELEKTTKGVKEAYWRSYTAWEAWGARYSCQLSSSMKKMKSAPVAPLAFFFALLLSLLDNFPKMHRHATTGLRLLNGDAAENILQAVREMFKNISIIYLPRVSEQRAAAQLLSGLNHCHSRGALHRDIKGSNLLIDNNGTLKIADFGLANFIDPHHKVSLTSRVVTLWYRPPELLLGASNYGVAVDLWSTGCILGDLYCGRPILPGKTEVEQLHRIFKLCGSPSEGYWLFRPPHHYRRCVAETFKEYPSAATKLIESLLALDPTL</sequence>
<evidence type="ECO:0000313" key="9">
    <source>
        <dbReference type="Proteomes" id="UP001374535"/>
    </source>
</evidence>
<dbReference type="SUPFAM" id="SSF56112">
    <property type="entry name" value="Protein kinase-like (PK-like)"/>
    <property type="match status" value="1"/>
</dbReference>
<evidence type="ECO:0000256" key="1">
    <source>
        <dbReference type="ARBA" id="ARBA00022527"/>
    </source>
</evidence>
<evidence type="ECO:0000313" key="8">
    <source>
        <dbReference type="EMBL" id="WVZ02928.1"/>
    </source>
</evidence>
<keyword evidence="3" id="KW-0547">Nucleotide-binding</keyword>
<dbReference type="GO" id="GO:0005634">
    <property type="term" value="C:nucleus"/>
    <property type="evidence" value="ECO:0007669"/>
    <property type="project" value="TreeGrafter"/>
</dbReference>
<feature type="compositionally biased region" description="Basic and acidic residues" evidence="6">
    <location>
        <begin position="311"/>
        <end position="381"/>
    </location>
</feature>
<dbReference type="Pfam" id="PF00069">
    <property type="entry name" value="Pkinase"/>
    <property type="match status" value="1"/>
</dbReference>
<dbReference type="SMART" id="SM00220">
    <property type="entry name" value="S_TKc"/>
    <property type="match status" value="1"/>
</dbReference>
<gene>
    <name evidence="8" type="ORF">V8G54_023734</name>
</gene>
<keyword evidence="4" id="KW-0418">Kinase</keyword>
<dbReference type="Gene3D" id="1.10.510.10">
    <property type="entry name" value="Transferase(Phosphotransferase) domain 1"/>
    <property type="match status" value="1"/>
</dbReference>
<dbReference type="PROSITE" id="PS50011">
    <property type="entry name" value="PROTEIN_KINASE_DOM"/>
    <property type="match status" value="1"/>
</dbReference>
<feature type="compositionally biased region" description="Basic and acidic residues" evidence="6">
    <location>
        <begin position="24"/>
        <end position="37"/>
    </location>
</feature>
<evidence type="ECO:0000259" key="7">
    <source>
        <dbReference type="PROSITE" id="PS50011"/>
    </source>
</evidence>
<dbReference type="GO" id="GO:0000307">
    <property type="term" value="C:cyclin-dependent protein kinase holoenzyme complex"/>
    <property type="evidence" value="ECO:0007669"/>
    <property type="project" value="TreeGrafter"/>
</dbReference>
<evidence type="ECO:0000256" key="5">
    <source>
        <dbReference type="ARBA" id="ARBA00022840"/>
    </source>
</evidence>
<dbReference type="PANTHER" id="PTHR24056:SF401">
    <property type="entry name" value="CYCLIN-DEPENDENT KINASE"/>
    <property type="match status" value="1"/>
</dbReference>
<feature type="region of interest" description="Disordered" evidence="6">
    <location>
        <begin position="531"/>
        <end position="550"/>
    </location>
</feature>
<dbReference type="EMBL" id="CP144694">
    <property type="protein sequence ID" value="WVZ02928.1"/>
    <property type="molecule type" value="Genomic_DNA"/>
</dbReference>
<accession>A0AAQ3RRW3</accession>
<keyword evidence="5" id="KW-0067">ATP-binding</keyword>
<dbReference type="InterPro" id="IPR011009">
    <property type="entry name" value="Kinase-like_dom_sf"/>
</dbReference>
<dbReference type="Proteomes" id="UP001374535">
    <property type="component" value="Chromosome 7"/>
</dbReference>
<reference evidence="8 9" key="1">
    <citation type="journal article" date="2023" name="Life. Sci Alliance">
        <title>Evolutionary insights into 3D genome organization and epigenetic landscape of Vigna mungo.</title>
        <authorList>
            <person name="Junaid A."/>
            <person name="Singh B."/>
            <person name="Bhatia S."/>
        </authorList>
    </citation>
    <scope>NUCLEOTIDE SEQUENCE [LARGE SCALE GENOMIC DNA]</scope>
    <source>
        <strain evidence="8">Urdbean</strain>
    </source>
</reference>
<dbReference type="GO" id="GO:0032968">
    <property type="term" value="P:positive regulation of transcription elongation by RNA polymerase II"/>
    <property type="evidence" value="ECO:0007669"/>
    <property type="project" value="TreeGrafter"/>
</dbReference>
<name>A0AAQ3RRW3_VIGMU</name>
<feature type="region of interest" description="Disordered" evidence="6">
    <location>
        <begin position="306"/>
        <end position="381"/>
    </location>
</feature>
<feature type="compositionally biased region" description="Basic and acidic residues" evidence="6">
    <location>
        <begin position="173"/>
        <end position="185"/>
    </location>
</feature>
<feature type="region of interest" description="Disordered" evidence="6">
    <location>
        <begin position="156"/>
        <end position="185"/>
    </location>
</feature>
<feature type="region of interest" description="Disordered" evidence="6">
    <location>
        <begin position="24"/>
        <end position="84"/>
    </location>
</feature>
<evidence type="ECO:0000256" key="4">
    <source>
        <dbReference type="ARBA" id="ARBA00022777"/>
    </source>
</evidence>
<keyword evidence="1" id="KW-0723">Serine/threonine-protein kinase</keyword>
<feature type="compositionally biased region" description="Basic and acidic residues" evidence="6">
    <location>
        <begin position="44"/>
        <end position="84"/>
    </location>
</feature>
<dbReference type="FunFam" id="1.10.510.10:FF:000624">
    <property type="entry name" value="Mitogen-activated protein kinase"/>
    <property type="match status" value="1"/>
</dbReference>
<evidence type="ECO:0000256" key="6">
    <source>
        <dbReference type="SAM" id="MobiDB-lite"/>
    </source>
</evidence>
<protein>
    <recommendedName>
        <fullName evidence="7">Protein kinase domain-containing protein</fullName>
    </recommendedName>
</protein>
<dbReference type="InterPro" id="IPR000719">
    <property type="entry name" value="Prot_kinase_dom"/>
</dbReference>
<evidence type="ECO:0000256" key="3">
    <source>
        <dbReference type="ARBA" id="ARBA00022741"/>
    </source>
</evidence>
<keyword evidence="2" id="KW-0808">Transferase</keyword>
<proteinExistence type="predicted"/>
<feature type="domain" description="Protein kinase" evidence="7">
    <location>
        <begin position="635"/>
        <end position="944"/>
    </location>
</feature>
<dbReference type="InterPro" id="IPR050108">
    <property type="entry name" value="CDK"/>
</dbReference>
<dbReference type="GO" id="GO:0005524">
    <property type="term" value="F:ATP binding"/>
    <property type="evidence" value="ECO:0007669"/>
    <property type="project" value="UniProtKB-KW"/>
</dbReference>
<evidence type="ECO:0000256" key="2">
    <source>
        <dbReference type="ARBA" id="ARBA00022679"/>
    </source>
</evidence>
<dbReference type="PANTHER" id="PTHR24056">
    <property type="entry name" value="CELL DIVISION PROTEIN KINASE"/>
    <property type="match status" value="1"/>
</dbReference>